<dbReference type="AlphaFoldDB" id="A0A3R5X051"/>
<dbReference type="OrthoDB" id="8660908at2"/>
<protein>
    <submittedName>
        <fullName evidence="6">Pectate lyase</fullName>
    </submittedName>
</protein>
<accession>A0A3R5X051</accession>
<evidence type="ECO:0000256" key="2">
    <source>
        <dbReference type="ARBA" id="ARBA00022525"/>
    </source>
</evidence>
<proteinExistence type="predicted"/>
<dbReference type="GO" id="GO:0005576">
    <property type="term" value="C:extracellular region"/>
    <property type="evidence" value="ECO:0007669"/>
    <property type="project" value="UniProtKB-SubCell"/>
</dbReference>
<dbReference type="KEGG" id="cmah:C1I91_04500"/>
<reference evidence="6 7" key="1">
    <citation type="submission" date="2018-01" db="EMBL/GenBank/DDBJ databases">
        <title>Genome Sequencing and Assembly of Anaerobacter polyendosporus strain CT4.</title>
        <authorList>
            <person name="Tachaapaikoon C."/>
            <person name="Sutheeworapong S."/>
            <person name="Jenjaroenpun P."/>
            <person name="Wongsurawat T."/>
            <person name="Nookeaw I."/>
            <person name="Cheawchanlertfa P."/>
            <person name="Kosugi A."/>
            <person name="Cheevadhanarak S."/>
            <person name="Ratanakhanokchai K."/>
        </authorList>
    </citation>
    <scope>NUCLEOTIDE SEQUENCE [LARGE SCALE GENOMIC DNA]</scope>
    <source>
        <strain evidence="6 7">CT4</strain>
    </source>
</reference>
<dbReference type="InterPro" id="IPR052052">
    <property type="entry name" value="Polysaccharide_Lyase_9"/>
</dbReference>
<sequence>MRKILSIFSTLMLSVLFLAVSGFTTVRAASSALYISPNGNDNNDGLSVAKPLKTFEKAISKATAGTTIYVSSGTYKLNVNMSGTINLAKSGSSGSPITIAASNSSSKPVLDFTGQSKSGNDNSLGFKVTGSYWTLRNIKIYNAGDNGVKLTGSTAGYNTFDYCEFDSNGDSGLQITNGAHHTTVSNCFSHDNYDQAAAGGNADGYACKDLPGAGNKFISCTAQDNSDDGWDFFNNMNAVELQGCTATHNGYHKGAPAGNGEGFKLGGTRDARSTGAHKLTNCTANNNRASGYAQNHGGGAFVITKCTATGNLKNNYNFPEQPISGKITFTDCYSYNGTVSILSGSSVITAGNLK</sequence>
<dbReference type="PANTHER" id="PTHR40088:SF2">
    <property type="entry name" value="SECRETED SUGAR HYDROLASE"/>
    <property type="match status" value="1"/>
</dbReference>
<feature type="chain" id="PRO_5018573386" evidence="4">
    <location>
        <begin position="29"/>
        <end position="354"/>
    </location>
</feature>
<dbReference type="EMBL" id="CP025746">
    <property type="protein sequence ID" value="QAA30980.1"/>
    <property type="molecule type" value="Genomic_DNA"/>
</dbReference>
<dbReference type="Proteomes" id="UP000286268">
    <property type="component" value="Chromosome"/>
</dbReference>
<keyword evidence="2" id="KW-0964">Secreted</keyword>
<feature type="signal peptide" evidence="4">
    <location>
        <begin position="1"/>
        <end position="28"/>
    </location>
</feature>
<evidence type="ECO:0000256" key="1">
    <source>
        <dbReference type="ARBA" id="ARBA00004613"/>
    </source>
</evidence>
<name>A0A3R5X051_9CLOT</name>
<keyword evidence="6" id="KW-0456">Lyase</keyword>
<organism evidence="6 7">
    <name type="scientific">Clostridium manihotivorum</name>
    <dbReference type="NCBI Taxonomy" id="2320868"/>
    <lineage>
        <taxon>Bacteria</taxon>
        <taxon>Bacillati</taxon>
        <taxon>Bacillota</taxon>
        <taxon>Clostridia</taxon>
        <taxon>Eubacteriales</taxon>
        <taxon>Clostridiaceae</taxon>
        <taxon>Clostridium</taxon>
    </lineage>
</organism>
<dbReference type="InterPro" id="IPR012334">
    <property type="entry name" value="Pectin_lyas_fold"/>
</dbReference>
<dbReference type="InterPro" id="IPR011050">
    <property type="entry name" value="Pectin_lyase_fold/virulence"/>
</dbReference>
<dbReference type="InterPro" id="IPR006626">
    <property type="entry name" value="PbH1"/>
</dbReference>
<keyword evidence="7" id="KW-1185">Reference proteome</keyword>
<dbReference type="Pfam" id="PF22842">
    <property type="entry name" value="Pel9A-like_beta_helix"/>
    <property type="match status" value="1"/>
</dbReference>
<dbReference type="SMART" id="SM00710">
    <property type="entry name" value="PbH1"/>
    <property type="match status" value="6"/>
</dbReference>
<gene>
    <name evidence="6" type="ORF">C1I91_04500</name>
</gene>
<dbReference type="RefSeq" id="WP_128211513.1">
    <property type="nucleotide sequence ID" value="NZ_CP025746.1"/>
</dbReference>
<dbReference type="Gene3D" id="2.160.20.10">
    <property type="entry name" value="Single-stranded right-handed beta-helix, Pectin lyase-like"/>
    <property type="match status" value="1"/>
</dbReference>
<dbReference type="GO" id="GO:0016837">
    <property type="term" value="F:carbon-oxygen lyase activity, acting on polysaccharides"/>
    <property type="evidence" value="ECO:0007669"/>
    <property type="project" value="TreeGrafter"/>
</dbReference>
<comment type="subcellular location">
    <subcellularLocation>
        <location evidence="1">Secreted</location>
    </subcellularLocation>
</comment>
<dbReference type="SUPFAM" id="SSF51126">
    <property type="entry name" value="Pectin lyase-like"/>
    <property type="match status" value="1"/>
</dbReference>
<keyword evidence="3 4" id="KW-0732">Signal</keyword>
<evidence type="ECO:0000313" key="7">
    <source>
        <dbReference type="Proteomes" id="UP000286268"/>
    </source>
</evidence>
<dbReference type="PANTHER" id="PTHR40088">
    <property type="entry name" value="PECTATE LYASE (EUROFUNG)"/>
    <property type="match status" value="1"/>
</dbReference>
<feature type="domain" description="Pel9A-like right handed beta-helix region" evidence="5">
    <location>
        <begin position="28"/>
        <end position="339"/>
    </location>
</feature>
<evidence type="ECO:0000313" key="6">
    <source>
        <dbReference type="EMBL" id="QAA30980.1"/>
    </source>
</evidence>
<evidence type="ECO:0000256" key="4">
    <source>
        <dbReference type="SAM" id="SignalP"/>
    </source>
</evidence>
<dbReference type="InterPro" id="IPR053868">
    <property type="entry name" value="Pel9A-like_beta_helix"/>
</dbReference>
<evidence type="ECO:0000259" key="5">
    <source>
        <dbReference type="Pfam" id="PF22842"/>
    </source>
</evidence>
<evidence type="ECO:0000256" key="3">
    <source>
        <dbReference type="ARBA" id="ARBA00022729"/>
    </source>
</evidence>